<feature type="transmembrane region" description="Helical" evidence="9">
    <location>
        <begin position="77"/>
        <end position="101"/>
    </location>
</feature>
<feature type="compositionally biased region" description="Polar residues" evidence="8">
    <location>
        <begin position="14"/>
        <end position="27"/>
    </location>
</feature>
<dbReference type="GO" id="GO:0005886">
    <property type="term" value="C:plasma membrane"/>
    <property type="evidence" value="ECO:0007669"/>
    <property type="project" value="UniProtKB-SubCell"/>
</dbReference>
<feature type="transmembrane region" description="Helical" evidence="9">
    <location>
        <begin position="122"/>
        <end position="152"/>
    </location>
</feature>
<protein>
    <submittedName>
        <fullName evidence="10">Y+L amino acid transporter 2</fullName>
    </submittedName>
</protein>
<feature type="non-terminal residue" evidence="10">
    <location>
        <position position="1"/>
    </location>
</feature>
<keyword evidence="6 9" id="KW-1133">Transmembrane helix</keyword>
<name>A0A1D2NCR4_ORCCI</name>
<evidence type="ECO:0000313" key="10">
    <source>
        <dbReference type="EMBL" id="ODN03048.1"/>
    </source>
</evidence>
<comment type="similarity">
    <text evidence="2">Belongs to the amino acid-polyamine-organocation (APC) superfamily. L-type amino acid transporter (LAT) (TC 2.A.3.8) family.</text>
</comment>
<dbReference type="InterPro" id="IPR002293">
    <property type="entry name" value="AA/rel_permease1"/>
</dbReference>
<dbReference type="PIRSF" id="PIRSF006060">
    <property type="entry name" value="AA_transporter"/>
    <property type="match status" value="1"/>
</dbReference>
<dbReference type="EMBL" id="LJIJ01000088">
    <property type="protein sequence ID" value="ODN03048.1"/>
    <property type="molecule type" value="Genomic_DNA"/>
</dbReference>
<evidence type="ECO:0000256" key="6">
    <source>
        <dbReference type="ARBA" id="ARBA00022989"/>
    </source>
</evidence>
<accession>A0A1D2NCR4</accession>
<dbReference type="FunFam" id="1.20.1740.10:FF:000003">
    <property type="entry name" value="Y+L amino acid transporter 1 isoform X1"/>
    <property type="match status" value="1"/>
</dbReference>
<feature type="transmembrane region" description="Helical" evidence="9">
    <location>
        <begin position="357"/>
        <end position="383"/>
    </location>
</feature>
<evidence type="ECO:0000313" key="11">
    <source>
        <dbReference type="Proteomes" id="UP000094527"/>
    </source>
</evidence>
<feature type="transmembrane region" description="Helical" evidence="9">
    <location>
        <begin position="269"/>
        <end position="292"/>
    </location>
</feature>
<feature type="transmembrane region" description="Helical" evidence="9">
    <location>
        <begin position="45"/>
        <end position="65"/>
    </location>
</feature>
<proteinExistence type="inferred from homology"/>
<feature type="region of interest" description="Disordered" evidence="8">
    <location>
        <begin position="1"/>
        <end position="35"/>
    </location>
</feature>
<reference evidence="10 11" key="1">
    <citation type="journal article" date="2016" name="Genome Biol. Evol.">
        <title>Gene Family Evolution Reflects Adaptation to Soil Environmental Stressors in the Genome of the Collembolan Orchesella cincta.</title>
        <authorList>
            <person name="Faddeeva-Vakhrusheva A."/>
            <person name="Derks M.F."/>
            <person name="Anvar S.Y."/>
            <person name="Agamennone V."/>
            <person name="Suring W."/>
            <person name="Smit S."/>
            <person name="van Straalen N.M."/>
            <person name="Roelofs D."/>
        </authorList>
    </citation>
    <scope>NUCLEOTIDE SEQUENCE [LARGE SCALE GENOMIC DNA]</scope>
    <source>
        <tissue evidence="10">Mixed pool</tissue>
    </source>
</reference>
<evidence type="ECO:0000256" key="7">
    <source>
        <dbReference type="ARBA" id="ARBA00023136"/>
    </source>
</evidence>
<comment type="subcellular location">
    <subcellularLocation>
        <location evidence="1">Cell membrane</location>
        <topology evidence="1">Multi-pass membrane protein</topology>
    </subcellularLocation>
</comment>
<dbReference type="PANTHER" id="PTHR11785:SF240">
    <property type="entry name" value="LD25378P"/>
    <property type="match status" value="1"/>
</dbReference>
<feature type="transmembrane region" description="Helical" evidence="9">
    <location>
        <begin position="452"/>
        <end position="472"/>
    </location>
</feature>
<evidence type="ECO:0000256" key="1">
    <source>
        <dbReference type="ARBA" id="ARBA00004651"/>
    </source>
</evidence>
<evidence type="ECO:0000256" key="8">
    <source>
        <dbReference type="SAM" id="MobiDB-lite"/>
    </source>
</evidence>
<feature type="transmembrane region" description="Helical" evidence="9">
    <location>
        <begin position="389"/>
        <end position="413"/>
    </location>
</feature>
<evidence type="ECO:0000256" key="3">
    <source>
        <dbReference type="ARBA" id="ARBA00022448"/>
    </source>
</evidence>
<feature type="transmembrane region" description="Helical" evidence="9">
    <location>
        <begin position="164"/>
        <end position="183"/>
    </location>
</feature>
<keyword evidence="3" id="KW-0813">Transport</keyword>
<organism evidence="10 11">
    <name type="scientific">Orchesella cincta</name>
    <name type="common">Springtail</name>
    <name type="synonym">Podura cincta</name>
    <dbReference type="NCBI Taxonomy" id="48709"/>
    <lineage>
        <taxon>Eukaryota</taxon>
        <taxon>Metazoa</taxon>
        <taxon>Ecdysozoa</taxon>
        <taxon>Arthropoda</taxon>
        <taxon>Hexapoda</taxon>
        <taxon>Collembola</taxon>
        <taxon>Entomobryomorpha</taxon>
        <taxon>Entomobryoidea</taxon>
        <taxon>Orchesellidae</taxon>
        <taxon>Orchesellinae</taxon>
        <taxon>Orchesella</taxon>
    </lineage>
</organism>
<evidence type="ECO:0000256" key="2">
    <source>
        <dbReference type="ARBA" id="ARBA00007040"/>
    </source>
</evidence>
<dbReference type="AlphaFoldDB" id="A0A1D2NCR4"/>
<feature type="transmembrane region" description="Helical" evidence="9">
    <location>
        <begin position="425"/>
        <end position="446"/>
    </location>
</feature>
<comment type="caution">
    <text evidence="10">The sequence shown here is derived from an EMBL/GenBank/DDBJ whole genome shotgun (WGS) entry which is preliminary data.</text>
</comment>
<dbReference type="PANTHER" id="PTHR11785">
    <property type="entry name" value="AMINO ACID TRANSPORTER"/>
    <property type="match status" value="1"/>
</dbReference>
<dbReference type="Pfam" id="PF13520">
    <property type="entry name" value="AA_permease_2"/>
    <property type="match status" value="1"/>
</dbReference>
<keyword evidence="11" id="KW-1185">Reference proteome</keyword>
<gene>
    <name evidence="10" type="ORF">Ocin01_03622</name>
</gene>
<sequence length="505" mass="54035">KKDKKSTAKMGKVTISNAAESKPLQDTGQKKDGGGGGGIELKKELGLLDGVSLIIGVIIGAGIFVAPKGVLIHSGSVGLAVVVWIVSGLTSLVGALCYAELGTMIPRSGGDYAYILESFGGLPAFLFLWVAMLVIVPTGNAILALTFSYYLLQPFYPECGPPDAAVRLISAAVIALLTAVNCYDVKWGARLQTVFTTTKVLAIILIIVAGAVVLLMGKTENLGDPFEGTKTDPGELSLALYSGLFSYAGWNYLNFVVEEIKDPFRNLPRAIWISLPVVTTIYTLANVAYFVVLSKAELLESAAVAVTFGDQVLGYMSWIMPIFVACSTFGGLNGAIFAPSRLVFVGAREGHLPRALAIINVDTYTPIPALAVLGCLSIGMLMIKDVYTLINYMSFVEALAVGVSVFGLLWLRYKMPDAERPIKMPIILPILFSLISIFLIAVPIVTSPASEIGVAVLIVLSGIPVYVVFVMWKKKPRFVKRLSDKLYESSSLLFKGVLESSAKGE</sequence>
<dbReference type="OMA" id="YPGTWIN"/>
<keyword evidence="5 9" id="KW-0812">Transmembrane</keyword>
<dbReference type="OrthoDB" id="3257095at2759"/>
<feature type="transmembrane region" description="Helical" evidence="9">
    <location>
        <begin position="236"/>
        <end position="257"/>
    </location>
</feature>
<dbReference type="Proteomes" id="UP000094527">
    <property type="component" value="Unassembled WGS sequence"/>
</dbReference>
<evidence type="ECO:0000256" key="9">
    <source>
        <dbReference type="SAM" id="Phobius"/>
    </source>
</evidence>
<dbReference type="InterPro" id="IPR050598">
    <property type="entry name" value="AminoAcid_Transporter"/>
</dbReference>
<feature type="transmembrane region" description="Helical" evidence="9">
    <location>
        <begin position="312"/>
        <end position="336"/>
    </location>
</feature>
<keyword evidence="7 9" id="KW-0472">Membrane</keyword>
<evidence type="ECO:0000256" key="4">
    <source>
        <dbReference type="ARBA" id="ARBA00022475"/>
    </source>
</evidence>
<keyword evidence="4" id="KW-1003">Cell membrane</keyword>
<dbReference type="Gene3D" id="1.20.1740.10">
    <property type="entry name" value="Amino acid/polyamine transporter I"/>
    <property type="match status" value="1"/>
</dbReference>
<dbReference type="STRING" id="48709.A0A1D2NCR4"/>
<evidence type="ECO:0000256" key="5">
    <source>
        <dbReference type="ARBA" id="ARBA00022692"/>
    </source>
</evidence>
<feature type="transmembrane region" description="Helical" evidence="9">
    <location>
        <begin position="195"/>
        <end position="216"/>
    </location>
</feature>
<dbReference type="GO" id="GO:0015179">
    <property type="term" value="F:L-amino acid transmembrane transporter activity"/>
    <property type="evidence" value="ECO:0007669"/>
    <property type="project" value="TreeGrafter"/>
</dbReference>